<sequence>MNDFFKDLGRTVLEQWKRENFSLSSFPGIAQKALEDHPPATSVDLSEFMREFLLNDEQPQQTHSGFGQPELVAYHHPKFYIQLLFWLDGTTDIHQHEFSGAFHVMSGSSIHAHFKFENAQSITPHFRVGDVRMQNIELLETGRTVPIISGSSCIHSLFHLDTPSITVVVRTQHDPGTGPQFNYLPPHVAMDPVLDDSLTMRRKQLLDVMAQVEDPDYVEVVIEMINELDFERGFFILQNCMGPLHQLGAWDAVLETYQKKHGDLASGIPATLEEYVRRDVIKEMRGSITDPEHRFFLALLMNVPTKKDLLPLIQQRFSDVPPIDTVLRWAEELGGETESGIALLDAFFPETLEIEAEEQPAIYLTALKHFIEGSKKVPAELRKLSSSQIKELRASLESSSLCVLLR</sequence>
<dbReference type="RefSeq" id="WP_138084628.1">
    <property type="nucleotide sequence ID" value="NZ_VAUV01000002.1"/>
</dbReference>
<reference evidence="1 2" key="1">
    <citation type="submission" date="2019-05" db="EMBL/GenBank/DDBJ databases">
        <title>Verrucobacter flavum gen. nov., sp. nov. a new member of the family Verrucomicrobiaceae.</title>
        <authorList>
            <person name="Szuroczki S."/>
            <person name="Abbaszade G."/>
            <person name="Szabo A."/>
            <person name="Felfoldi T."/>
            <person name="Schumann P."/>
            <person name="Boka K."/>
            <person name="Keki Z."/>
            <person name="Toumi M."/>
            <person name="Toth E."/>
        </authorList>
    </citation>
    <scope>NUCLEOTIDE SEQUENCE [LARGE SCALE GENOMIC DNA]</scope>
    <source>
        <strain evidence="1 2">MG-N-17</strain>
    </source>
</reference>
<dbReference type="Proteomes" id="UP000306196">
    <property type="component" value="Unassembled WGS sequence"/>
</dbReference>
<organism evidence="1 2">
    <name type="scientific">Phragmitibacter flavus</name>
    <dbReference type="NCBI Taxonomy" id="2576071"/>
    <lineage>
        <taxon>Bacteria</taxon>
        <taxon>Pseudomonadati</taxon>
        <taxon>Verrucomicrobiota</taxon>
        <taxon>Verrucomicrobiia</taxon>
        <taxon>Verrucomicrobiales</taxon>
        <taxon>Verrucomicrobiaceae</taxon>
        <taxon>Phragmitibacter</taxon>
    </lineage>
</organism>
<proteinExistence type="predicted"/>
<dbReference type="AlphaFoldDB" id="A0A5R8KJ45"/>
<protein>
    <submittedName>
        <fullName evidence="1">Uncharacterized protein</fullName>
    </submittedName>
</protein>
<name>A0A5R8KJ45_9BACT</name>
<gene>
    <name evidence="1" type="ORF">FEM03_02635</name>
</gene>
<evidence type="ECO:0000313" key="2">
    <source>
        <dbReference type="Proteomes" id="UP000306196"/>
    </source>
</evidence>
<comment type="caution">
    <text evidence="1">The sequence shown here is derived from an EMBL/GenBank/DDBJ whole genome shotgun (WGS) entry which is preliminary data.</text>
</comment>
<dbReference type="EMBL" id="VAUV01000002">
    <property type="protein sequence ID" value="TLD72271.1"/>
    <property type="molecule type" value="Genomic_DNA"/>
</dbReference>
<evidence type="ECO:0000313" key="1">
    <source>
        <dbReference type="EMBL" id="TLD72271.1"/>
    </source>
</evidence>
<keyword evidence="2" id="KW-1185">Reference proteome</keyword>
<accession>A0A5R8KJ45</accession>
<dbReference type="OrthoDB" id="5289996at2"/>